<protein>
    <submittedName>
        <fullName evidence="1">Uncharacterized protein</fullName>
    </submittedName>
</protein>
<proteinExistence type="predicted"/>
<name>A0A6L2NZX8_TANCI</name>
<organism evidence="1">
    <name type="scientific">Tanacetum cinerariifolium</name>
    <name type="common">Dalmatian daisy</name>
    <name type="synonym">Chrysanthemum cinerariifolium</name>
    <dbReference type="NCBI Taxonomy" id="118510"/>
    <lineage>
        <taxon>Eukaryota</taxon>
        <taxon>Viridiplantae</taxon>
        <taxon>Streptophyta</taxon>
        <taxon>Embryophyta</taxon>
        <taxon>Tracheophyta</taxon>
        <taxon>Spermatophyta</taxon>
        <taxon>Magnoliopsida</taxon>
        <taxon>eudicotyledons</taxon>
        <taxon>Gunneridae</taxon>
        <taxon>Pentapetalae</taxon>
        <taxon>asterids</taxon>
        <taxon>campanulids</taxon>
        <taxon>Asterales</taxon>
        <taxon>Asteraceae</taxon>
        <taxon>Asteroideae</taxon>
        <taxon>Anthemideae</taxon>
        <taxon>Anthemidinae</taxon>
        <taxon>Tanacetum</taxon>
    </lineage>
</organism>
<sequence>MTDYSLWEVILNGDSPTPTRIVDGVVQNIASTTAEQRLAKKNELKTRGTLLMALPNNNQLKFNIHKDAKTLMEAIEKRFSGNKETKKEDINLKFLRSLPSEWKTYTLIWRKKADLEEQSLDDLFNNLKIYEAEVKGSSTSSQNIQNIAFVSSNNTDSTNESVSDVPSASVASSKATISTLPNVDSLSDAVIYSFFASQSNGPQLYNKYLKQINPDVFVEMDLKWQMAMLSIKARRFLKRTRRNLGANGTNTIGFDMSKIFQAYEEPTNYALMAYASSGSSSSPGSDNETSSKNLSKLLESEVYDKTGSGFDSQVFDREVFDCEELNSHESNNSVPKSPENDRYKIGEGYHVVPPLYTETCMPSKPDLVFNDAPNDSESVANVFHVESNEIQIESVPKQKEPSFVPSFEHVKTPREIEIEYVPKTVEHLKQAENLRTNNQESRGHKKN</sequence>
<dbReference type="AlphaFoldDB" id="A0A6L2NZX8"/>
<comment type="caution">
    <text evidence="1">The sequence shown here is derived from an EMBL/GenBank/DDBJ whole genome shotgun (WGS) entry which is preliminary data.</text>
</comment>
<gene>
    <name evidence="1" type="ORF">Tci_062867</name>
</gene>
<reference evidence="1" key="1">
    <citation type="journal article" date="2019" name="Sci. Rep.">
        <title>Draft genome of Tanacetum cinerariifolium, the natural source of mosquito coil.</title>
        <authorList>
            <person name="Yamashiro T."/>
            <person name="Shiraishi A."/>
            <person name="Satake H."/>
            <person name="Nakayama K."/>
        </authorList>
    </citation>
    <scope>NUCLEOTIDE SEQUENCE</scope>
</reference>
<accession>A0A6L2NZX8</accession>
<dbReference type="EMBL" id="BKCJ010010284">
    <property type="protein sequence ID" value="GEU90889.1"/>
    <property type="molecule type" value="Genomic_DNA"/>
</dbReference>
<evidence type="ECO:0000313" key="1">
    <source>
        <dbReference type="EMBL" id="GEU90889.1"/>
    </source>
</evidence>